<comment type="caution">
    <text evidence="4">The sequence shown here is derived from an EMBL/GenBank/DDBJ whole genome shotgun (WGS) entry which is preliminary data.</text>
</comment>
<dbReference type="GO" id="GO:0008745">
    <property type="term" value="F:N-acetylmuramoyl-L-alanine amidase activity"/>
    <property type="evidence" value="ECO:0007669"/>
    <property type="project" value="InterPro"/>
</dbReference>
<keyword evidence="5" id="KW-1185">Reference proteome</keyword>
<evidence type="ECO:0000259" key="3">
    <source>
        <dbReference type="SMART" id="SM00646"/>
    </source>
</evidence>
<reference evidence="4 5" key="1">
    <citation type="submission" date="2019-03" db="EMBL/GenBank/DDBJ databases">
        <title>Subsurface microbial communities from deep shales in Ohio and West Virginia, USA.</title>
        <authorList>
            <person name="Wrighton K."/>
        </authorList>
    </citation>
    <scope>NUCLEOTIDE SEQUENCE [LARGE SCALE GENOMIC DNA]</scope>
    <source>
        <strain evidence="4 5">MSL 6dP</strain>
    </source>
</reference>
<dbReference type="CDD" id="cd02696">
    <property type="entry name" value="MurNAc-LAA"/>
    <property type="match status" value="1"/>
</dbReference>
<dbReference type="Proteomes" id="UP000295832">
    <property type="component" value="Unassembled WGS sequence"/>
</dbReference>
<dbReference type="InterPro" id="IPR002508">
    <property type="entry name" value="MurNAc-LAA_cat"/>
</dbReference>
<feature type="domain" description="MurNAc-LAA" evidence="3">
    <location>
        <begin position="121"/>
        <end position="236"/>
    </location>
</feature>
<proteinExistence type="predicted"/>
<dbReference type="AlphaFoldDB" id="A0A4R8GXA4"/>
<dbReference type="RefSeq" id="WP_166667980.1">
    <property type="nucleotide sequence ID" value="NZ_SOEG01000028.1"/>
</dbReference>
<keyword evidence="2" id="KW-1133">Transmembrane helix</keyword>
<evidence type="ECO:0000313" key="5">
    <source>
        <dbReference type="Proteomes" id="UP000295832"/>
    </source>
</evidence>
<dbReference type="Gene3D" id="3.40.630.40">
    <property type="entry name" value="Zn-dependent exopeptidases"/>
    <property type="match status" value="1"/>
</dbReference>
<keyword evidence="2" id="KW-0812">Transmembrane</keyword>
<dbReference type="STRING" id="926561.GCA_000379025_01470"/>
<protein>
    <submittedName>
        <fullName evidence="4">N-acetylmuramoyl-L-alanine amidase</fullName>
    </submittedName>
</protein>
<gene>
    <name evidence="4" type="ORF">C7959_1285</name>
</gene>
<evidence type="ECO:0000313" key="4">
    <source>
        <dbReference type="EMBL" id="TDX48397.1"/>
    </source>
</evidence>
<dbReference type="SUPFAM" id="SSF53187">
    <property type="entry name" value="Zn-dependent exopeptidases"/>
    <property type="match status" value="1"/>
</dbReference>
<dbReference type="EMBL" id="SOEG01000028">
    <property type="protein sequence ID" value="TDX48397.1"/>
    <property type="molecule type" value="Genomic_DNA"/>
</dbReference>
<dbReference type="InterPro" id="IPR050695">
    <property type="entry name" value="N-acetylmuramoyl_amidase_3"/>
</dbReference>
<dbReference type="PANTHER" id="PTHR30404:SF0">
    <property type="entry name" value="N-ACETYLMURAMOYL-L-ALANINE AMIDASE AMIC"/>
    <property type="match status" value="1"/>
</dbReference>
<dbReference type="GO" id="GO:0030288">
    <property type="term" value="C:outer membrane-bounded periplasmic space"/>
    <property type="evidence" value="ECO:0007669"/>
    <property type="project" value="TreeGrafter"/>
</dbReference>
<dbReference type="GO" id="GO:0009253">
    <property type="term" value="P:peptidoglycan catabolic process"/>
    <property type="evidence" value="ECO:0007669"/>
    <property type="project" value="InterPro"/>
</dbReference>
<evidence type="ECO:0000256" key="1">
    <source>
        <dbReference type="ARBA" id="ARBA00022801"/>
    </source>
</evidence>
<keyword evidence="2" id="KW-0472">Membrane</keyword>
<dbReference type="SMART" id="SM00646">
    <property type="entry name" value="Ami_3"/>
    <property type="match status" value="1"/>
</dbReference>
<keyword evidence="1" id="KW-0378">Hydrolase</keyword>
<dbReference type="PANTHER" id="PTHR30404">
    <property type="entry name" value="N-ACETYLMURAMOYL-L-ALANINE AMIDASE"/>
    <property type="match status" value="1"/>
</dbReference>
<feature type="transmembrane region" description="Helical" evidence="2">
    <location>
        <begin position="12"/>
        <end position="31"/>
    </location>
</feature>
<dbReference type="Pfam" id="PF01520">
    <property type="entry name" value="Amidase_3"/>
    <property type="match status" value="1"/>
</dbReference>
<organism evidence="4 5">
    <name type="scientific">Orenia marismortui</name>
    <dbReference type="NCBI Taxonomy" id="46469"/>
    <lineage>
        <taxon>Bacteria</taxon>
        <taxon>Bacillati</taxon>
        <taxon>Bacillota</taxon>
        <taxon>Clostridia</taxon>
        <taxon>Halanaerobiales</taxon>
        <taxon>Halobacteroidaceae</taxon>
        <taxon>Orenia</taxon>
    </lineage>
</organism>
<name>A0A4R8GXA4_9FIRM</name>
<accession>A0A4R8GXA4</accession>
<sequence>MVILCNKKFLSLFCSLLLLFFIIGSLINYIFKARSIAVLSRKDIIIDKSIVIDPGHGGIDRGASYKGVIEKDINLDIARRLRSLLSKKGAKVIMTRYHDISLDHHNKAYKSRHKRDLKARVDIINNKRSDLFISIHVNYFPGKFRIRGPILFYQKGRNLSKLLAQKIQDRINQINYQGVQISQNNIRVGDYYILNNTKGLGVLVEVGFLNKKIDNWLLTETKFKDILVDSIYQGILDYYQK</sequence>
<evidence type="ECO:0000256" key="2">
    <source>
        <dbReference type="SAM" id="Phobius"/>
    </source>
</evidence>